<organism evidence="1 2">
    <name type="scientific">Escherichia coli</name>
    <dbReference type="NCBI Taxonomy" id="562"/>
    <lineage>
        <taxon>Bacteria</taxon>
        <taxon>Pseudomonadati</taxon>
        <taxon>Pseudomonadota</taxon>
        <taxon>Gammaproteobacteria</taxon>
        <taxon>Enterobacterales</taxon>
        <taxon>Enterobacteriaceae</taxon>
        <taxon>Escherichia</taxon>
    </lineage>
</organism>
<dbReference type="EMBL" id="AASEPP010000156">
    <property type="protein sequence ID" value="EFC2249746.1"/>
    <property type="molecule type" value="Genomic_DNA"/>
</dbReference>
<reference evidence="1 2" key="1">
    <citation type="submission" date="2019-04" db="EMBL/GenBank/DDBJ databases">
        <authorList>
            <consortium name="NARMS: The National Antimicrobial Resistance Monitoring System"/>
        </authorList>
    </citation>
    <scope>NUCLEOTIDE SEQUENCE [LARGE SCALE GENOMIC DNA]</scope>
    <source>
        <strain evidence="1 2">FSIS11919500</strain>
    </source>
</reference>
<accession>A0A8S7I7R8</accession>
<dbReference type="Proteomes" id="UP000531916">
    <property type="component" value="Unassembled WGS sequence"/>
</dbReference>
<name>A0A8S7I7R8_ECOLX</name>
<comment type="caution">
    <text evidence="1">The sequence shown here is derived from an EMBL/GenBank/DDBJ whole genome shotgun (WGS) entry which is preliminary data.</text>
</comment>
<protein>
    <submittedName>
        <fullName evidence="1">Uncharacterized protein</fullName>
    </submittedName>
</protein>
<dbReference type="AlphaFoldDB" id="A0A8S7I7R8"/>
<evidence type="ECO:0000313" key="1">
    <source>
        <dbReference type="EMBL" id="EFC2249746.1"/>
    </source>
</evidence>
<sequence>MPFPFPETRLSVAKTLLIAIFNDRNQISLFFMLTNCIKSIRRNNFLRFSINHGYKFCIMLVLRHRTE</sequence>
<gene>
    <name evidence="1" type="ORF">E5H86_29270</name>
</gene>
<evidence type="ECO:0000313" key="2">
    <source>
        <dbReference type="Proteomes" id="UP000531916"/>
    </source>
</evidence>
<proteinExistence type="predicted"/>